<dbReference type="InterPro" id="IPR002921">
    <property type="entry name" value="Fungal_lipase-type"/>
</dbReference>
<protein>
    <recommendedName>
        <fullName evidence="2">Fungal lipase-type domain-containing protein</fullName>
    </recommendedName>
</protein>
<feature type="compositionally biased region" description="Basic and acidic residues" evidence="1">
    <location>
        <begin position="581"/>
        <end position="597"/>
    </location>
</feature>
<keyword evidence="4" id="KW-1185">Reference proteome</keyword>
<reference evidence="3" key="1">
    <citation type="submission" date="2021-02" db="EMBL/GenBank/DDBJ databases">
        <authorList>
            <person name="Palmer J.M."/>
        </authorList>
    </citation>
    <scope>NUCLEOTIDE SEQUENCE</scope>
    <source>
        <strain evidence="3">SCRP734</strain>
    </source>
</reference>
<dbReference type="PANTHER" id="PTHR46023:SF6">
    <property type="entry name" value="LIPASE CLASS 3 FAMILY PROTEIN"/>
    <property type="match status" value="1"/>
</dbReference>
<feature type="domain" description="Fungal lipase-type" evidence="2">
    <location>
        <begin position="166"/>
        <end position="288"/>
    </location>
</feature>
<sequence length="712" mass="79856">MLRRRALLRPTLLSRRATSSGARGLDLDEVLGKRLRETARELSVEVLPALKVLSESLGLLRQSPALKGWSASDWLVGLSVLAQYKTQQRAGGLHNEAHKKPLVMDPELLSKLLRYVRVCDAVYASSVAAFCEEAGVPRDRVLRAHPGGVVSPKCVILADHEQRELVLVVRGTASLLDFCTDLCLHNEPFQGGQGHRGMVHAATWLVRHLRSDLRELAEKYPDYRLVATGHSLGAAVAALSAMQLREEFPDIHCYAFGTPACVTRELATGSLDFVTSVVNGYDCVPRLHQHSLLKLQEEIRRFNWRAALRQMVSEEIRKQKLAVEKQQRATLEELQTALRKIDHLQLKQRTSEATAKLDEVKKLASNNIKEFASDVDTLLSDKLDAAFSVFKTDKLSLEHVTFIKNLMKLEDVKKGDSFWWKRMDESVLALERLSAAVSKPEELERVLVELKGVLQKTTKSTKVLLKSNDDPEATTESTQLQLFRSRIDGIINKTRASLKARISEQVSKVSTAVTSNVKDYVDTIKEETEALNTIVQEELDDVSDTISRNLPFVVGLTSERAQDNPPSNQSTVLDKKHKKDGKGEVFADADPSERIEGESSEEDEQQWEKLKEDQRQWEKENRLRHDPLFPPGRILYLNRVIAPGPSPKSLGAGDSVSNLHKVPDVVEFVEVATDEFGRVVLSNRMLLDHLCTDYERVLQSQAKMLEPALNST</sequence>
<feature type="region of interest" description="Disordered" evidence="1">
    <location>
        <begin position="557"/>
        <end position="606"/>
    </location>
</feature>
<organism evidence="3 4">
    <name type="scientific">Phytophthora pseudosyringae</name>
    <dbReference type="NCBI Taxonomy" id="221518"/>
    <lineage>
        <taxon>Eukaryota</taxon>
        <taxon>Sar</taxon>
        <taxon>Stramenopiles</taxon>
        <taxon>Oomycota</taxon>
        <taxon>Peronosporomycetes</taxon>
        <taxon>Peronosporales</taxon>
        <taxon>Peronosporaceae</taxon>
        <taxon>Phytophthora</taxon>
    </lineage>
</organism>
<comment type="caution">
    <text evidence="3">The sequence shown here is derived from an EMBL/GenBank/DDBJ whole genome shotgun (WGS) entry which is preliminary data.</text>
</comment>
<accession>A0A8T1WH20</accession>
<dbReference type="Proteomes" id="UP000694044">
    <property type="component" value="Unassembled WGS sequence"/>
</dbReference>
<evidence type="ECO:0000259" key="2">
    <source>
        <dbReference type="Pfam" id="PF01764"/>
    </source>
</evidence>
<dbReference type="AlphaFoldDB" id="A0A8T1WH20"/>
<dbReference type="OrthoDB" id="45753at2759"/>
<dbReference type="PANTHER" id="PTHR46023">
    <property type="entry name" value="LIPASE CLASS 3 PROTEIN-LIKE"/>
    <property type="match status" value="1"/>
</dbReference>
<evidence type="ECO:0000256" key="1">
    <source>
        <dbReference type="SAM" id="MobiDB-lite"/>
    </source>
</evidence>
<evidence type="ECO:0000313" key="3">
    <source>
        <dbReference type="EMBL" id="KAG7391634.1"/>
    </source>
</evidence>
<dbReference type="CDD" id="cd00519">
    <property type="entry name" value="Lipase_3"/>
    <property type="match status" value="1"/>
</dbReference>
<gene>
    <name evidence="3" type="ORF">PHYPSEUDO_004136</name>
</gene>
<evidence type="ECO:0000313" key="4">
    <source>
        <dbReference type="Proteomes" id="UP000694044"/>
    </source>
</evidence>
<proteinExistence type="predicted"/>
<dbReference type="GO" id="GO:0006629">
    <property type="term" value="P:lipid metabolic process"/>
    <property type="evidence" value="ECO:0007669"/>
    <property type="project" value="InterPro"/>
</dbReference>
<dbReference type="EMBL" id="JAGDFM010000019">
    <property type="protein sequence ID" value="KAG7391634.1"/>
    <property type="molecule type" value="Genomic_DNA"/>
</dbReference>
<dbReference type="Pfam" id="PF01764">
    <property type="entry name" value="Lipase_3"/>
    <property type="match status" value="1"/>
</dbReference>
<name>A0A8T1WH20_9STRA</name>